<dbReference type="Gene3D" id="3.40.50.300">
    <property type="entry name" value="P-loop containing nucleotide triphosphate hydrolases"/>
    <property type="match status" value="1"/>
</dbReference>
<organism evidence="5 6">
    <name type="scientific">Methanoculleus frigidifontis</name>
    <dbReference type="NCBI Taxonomy" id="2584085"/>
    <lineage>
        <taxon>Archaea</taxon>
        <taxon>Methanobacteriati</taxon>
        <taxon>Methanobacteriota</taxon>
        <taxon>Stenosarchaea group</taxon>
        <taxon>Methanomicrobia</taxon>
        <taxon>Methanomicrobiales</taxon>
        <taxon>Methanomicrobiaceae</taxon>
        <taxon>Methanoculleus</taxon>
    </lineage>
</organism>
<gene>
    <name evidence="5" type="ORF">FGU65_00535</name>
</gene>
<reference evidence="5" key="1">
    <citation type="submission" date="2019-05" db="EMBL/GenBank/DDBJ databases">
        <title>Methanoculleus sp. FWC-SCC1, a methanogenic archaeon isolated from deep marine cold seep.</title>
        <authorList>
            <person name="Chen Y.-W."/>
            <person name="Chen S.-C."/>
            <person name="Teng N.-H."/>
            <person name="Lai M.-C."/>
        </authorList>
    </citation>
    <scope>NUCLEOTIDE SEQUENCE</scope>
    <source>
        <strain evidence="5">FWC-SCC1</strain>
    </source>
</reference>
<accession>A0ABT8M630</accession>
<sequence length="482" mass="52440">MEPVVLEVQRSRYAPCPPEKFAGRTTERRRIREILSGPPDAGRALVVSGAAGAGKTSLLHWIVHEAGRDRAVLGWFSPTEGLIFSAWREVLAGMRGSGFRSAESEPALKALADHLDRYTAPVHPVGMLARVGEEVIGVFADIGAAGFDEVVSASLAAFERVGDAARQSGGRLVLLLDDLQCASEPDFRLALELMRHLPAGIVIVVAWEGGDGDDGRYRALQSAGGEAMPLSTLDGSGVREVARRRFDIVIAEETAEMLARELCTPFGLIALFSLLLIRKRAPDRESVAALLPEIADPAARVYIEAEPVWQQRARTLSILNPPVPGVIAACILETERLSLQRISAELEQSPFFRRAGANTYDFAHPLLRECCRAMVSEREQTDLHADAVRCFERFADRLSDRQHALVSLAVHLIGAGEYAKAFALCLELGRRYCEIGAYAAARRLTDQATLAAEKEGDTGSLAAAHEQQESIRRARSGAGEMW</sequence>
<dbReference type="PANTHER" id="PTHR16305:SF28">
    <property type="entry name" value="GUANYLATE CYCLASE DOMAIN-CONTAINING PROTEIN"/>
    <property type="match status" value="1"/>
</dbReference>
<dbReference type="SUPFAM" id="SSF52540">
    <property type="entry name" value="P-loop containing nucleoside triphosphate hydrolases"/>
    <property type="match status" value="1"/>
</dbReference>
<evidence type="ECO:0000256" key="3">
    <source>
        <dbReference type="SAM" id="MobiDB-lite"/>
    </source>
</evidence>
<dbReference type="InterPro" id="IPR041664">
    <property type="entry name" value="AAA_16"/>
</dbReference>
<dbReference type="Proteomes" id="UP001168338">
    <property type="component" value="Unassembled WGS sequence"/>
</dbReference>
<keyword evidence="6" id="KW-1185">Reference proteome</keyword>
<comment type="caution">
    <text evidence="5">The sequence shown here is derived from an EMBL/GenBank/DDBJ whole genome shotgun (WGS) entry which is preliminary data.</text>
</comment>
<evidence type="ECO:0000256" key="1">
    <source>
        <dbReference type="ARBA" id="ARBA00022741"/>
    </source>
</evidence>
<keyword evidence="1" id="KW-0547">Nucleotide-binding</keyword>
<dbReference type="InterPro" id="IPR027417">
    <property type="entry name" value="P-loop_NTPase"/>
</dbReference>
<evidence type="ECO:0000256" key="2">
    <source>
        <dbReference type="ARBA" id="ARBA00022840"/>
    </source>
</evidence>
<feature type="region of interest" description="Disordered" evidence="3">
    <location>
        <begin position="455"/>
        <end position="482"/>
    </location>
</feature>
<dbReference type="EMBL" id="VCYH01000001">
    <property type="protein sequence ID" value="MDN7023399.1"/>
    <property type="molecule type" value="Genomic_DNA"/>
</dbReference>
<evidence type="ECO:0000259" key="4">
    <source>
        <dbReference type="Pfam" id="PF13191"/>
    </source>
</evidence>
<dbReference type="PANTHER" id="PTHR16305">
    <property type="entry name" value="TESTICULAR SOLUBLE ADENYLYL CYCLASE"/>
    <property type="match status" value="1"/>
</dbReference>
<proteinExistence type="predicted"/>
<protein>
    <recommendedName>
        <fullName evidence="4">Orc1-like AAA ATPase domain-containing protein</fullName>
    </recommendedName>
</protein>
<name>A0ABT8M630_9EURY</name>
<feature type="domain" description="Orc1-like AAA ATPase" evidence="4">
    <location>
        <begin position="20"/>
        <end position="203"/>
    </location>
</feature>
<dbReference type="Pfam" id="PF13191">
    <property type="entry name" value="AAA_16"/>
    <property type="match status" value="1"/>
</dbReference>
<keyword evidence="2" id="KW-0067">ATP-binding</keyword>
<evidence type="ECO:0000313" key="5">
    <source>
        <dbReference type="EMBL" id="MDN7023399.1"/>
    </source>
</evidence>
<evidence type="ECO:0000313" key="6">
    <source>
        <dbReference type="Proteomes" id="UP001168338"/>
    </source>
</evidence>